<dbReference type="GeneTree" id="ENSGT00570000079168"/>
<dbReference type="Bgee" id="ENSMODG00000002697">
    <property type="expression patterns" value="Expressed in forelimb bud and 15 other cell types or tissues"/>
</dbReference>
<comment type="function">
    <text evidence="1">May be involved in neurite outgrowth.</text>
</comment>
<name>F7CY44_MONDO</name>
<reference evidence="4 5" key="1">
    <citation type="journal article" date="2007" name="Nature">
        <title>Genome of the marsupial Monodelphis domestica reveals innovation in non-coding sequences.</title>
        <authorList>
            <person name="Mikkelsen T.S."/>
            <person name="Wakefield M.J."/>
            <person name="Aken B."/>
            <person name="Amemiya C.T."/>
            <person name="Chang J.L."/>
            <person name="Duke S."/>
            <person name="Garber M."/>
            <person name="Gentles A.J."/>
            <person name="Goodstadt L."/>
            <person name="Heger A."/>
            <person name="Jurka J."/>
            <person name="Kamal M."/>
            <person name="Mauceli E."/>
            <person name="Searle S.M."/>
            <person name="Sharpe T."/>
            <person name="Baker M.L."/>
            <person name="Batzer M.A."/>
            <person name="Benos P.V."/>
            <person name="Belov K."/>
            <person name="Clamp M."/>
            <person name="Cook A."/>
            <person name="Cuff J."/>
            <person name="Das R."/>
            <person name="Davidow L."/>
            <person name="Deakin J.E."/>
            <person name="Fazzari M.J."/>
            <person name="Glass J.L."/>
            <person name="Grabherr M."/>
            <person name="Greally J.M."/>
            <person name="Gu W."/>
            <person name="Hore T.A."/>
            <person name="Huttley G.A."/>
            <person name="Kleber M."/>
            <person name="Jirtle R.L."/>
            <person name="Koina E."/>
            <person name="Lee J.T."/>
            <person name="Mahony S."/>
            <person name="Marra M.A."/>
            <person name="Miller R.D."/>
            <person name="Nicholls R.D."/>
            <person name="Oda M."/>
            <person name="Papenfuss A.T."/>
            <person name="Parra Z.E."/>
            <person name="Pollock D.D."/>
            <person name="Ray D.A."/>
            <person name="Schein J.E."/>
            <person name="Speed T.P."/>
            <person name="Thompson K."/>
            <person name="VandeBerg J.L."/>
            <person name="Wade C.M."/>
            <person name="Walker J.A."/>
            <person name="Waters P.D."/>
            <person name="Webber C."/>
            <person name="Weidman J.R."/>
            <person name="Xie X."/>
            <person name="Zody M.C."/>
            <person name="Baldwin J."/>
            <person name="Abdouelleil A."/>
            <person name="Abdulkadir J."/>
            <person name="Abebe A."/>
            <person name="Abera B."/>
            <person name="Abreu J."/>
            <person name="Acer S.C."/>
            <person name="Aftuck L."/>
            <person name="Alexander A."/>
            <person name="An P."/>
            <person name="Anderson E."/>
            <person name="Anderson S."/>
            <person name="Arachi H."/>
            <person name="Azer M."/>
            <person name="Bachantsang P."/>
            <person name="Barry A."/>
            <person name="Bayul T."/>
            <person name="Berlin A."/>
            <person name="Bessette D."/>
            <person name="Bloom T."/>
            <person name="Bloom T."/>
            <person name="Boguslavskiy L."/>
            <person name="Bonnet C."/>
            <person name="Boukhgalter B."/>
            <person name="Bourzgui I."/>
            <person name="Brown A."/>
            <person name="Cahill P."/>
            <person name="Channer S."/>
            <person name="Cheshatsang Y."/>
            <person name="Chuda L."/>
            <person name="Citroen M."/>
            <person name="Collymore A."/>
            <person name="Cooke P."/>
            <person name="Costello M."/>
            <person name="D'Aco K."/>
            <person name="Daza R."/>
            <person name="De Haan G."/>
            <person name="DeGray S."/>
            <person name="DeMaso C."/>
            <person name="Dhargay N."/>
            <person name="Dooley K."/>
            <person name="Dooley E."/>
            <person name="Doricent M."/>
            <person name="Dorje P."/>
            <person name="Dorjee K."/>
            <person name="Dupes A."/>
            <person name="Elong R."/>
            <person name="Falk J."/>
            <person name="Farina A."/>
            <person name="Faro S."/>
            <person name="Ferguson D."/>
            <person name="Fisher S."/>
            <person name="Foley C.D."/>
            <person name="Franke A."/>
            <person name="Friedrich D."/>
            <person name="Gadbois L."/>
            <person name="Gearin G."/>
            <person name="Gearin C.R."/>
            <person name="Giannoukos G."/>
            <person name="Goode T."/>
            <person name="Graham J."/>
            <person name="Grandbois E."/>
            <person name="Grewal S."/>
            <person name="Gyaltsen K."/>
            <person name="Hafez N."/>
            <person name="Hagos B."/>
            <person name="Hall J."/>
            <person name="Henson C."/>
            <person name="Hollinger A."/>
            <person name="Honan T."/>
            <person name="Huard M.D."/>
            <person name="Hughes L."/>
            <person name="Hurhula B."/>
            <person name="Husby M.E."/>
            <person name="Kamat A."/>
            <person name="Kanga B."/>
            <person name="Kashin S."/>
            <person name="Khazanovich D."/>
            <person name="Kisner P."/>
            <person name="Lance K."/>
            <person name="Lara M."/>
            <person name="Lee W."/>
            <person name="Lennon N."/>
            <person name="Letendre F."/>
            <person name="LeVine R."/>
            <person name="Lipovsky A."/>
            <person name="Liu X."/>
            <person name="Liu J."/>
            <person name="Liu S."/>
            <person name="Lokyitsang T."/>
            <person name="Lokyitsang Y."/>
            <person name="Lubonja R."/>
            <person name="Lui A."/>
            <person name="MacDonald P."/>
            <person name="Magnisalis V."/>
            <person name="Maru K."/>
            <person name="Matthews C."/>
            <person name="McCusker W."/>
            <person name="McDonough S."/>
            <person name="Mehta T."/>
            <person name="Meldrim J."/>
            <person name="Meneus L."/>
            <person name="Mihai O."/>
            <person name="Mihalev A."/>
            <person name="Mihova T."/>
            <person name="Mittelman R."/>
            <person name="Mlenga V."/>
            <person name="Montmayeur A."/>
            <person name="Mulrain L."/>
            <person name="Navidi A."/>
            <person name="Naylor J."/>
            <person name="Negash T."/>
            <person name="Nguyen T."/>
            <person name="Nguyen N."/>
            <person name="Nicol R."/>
            <person name="Norbu C."/>
            <person name="Norbu N."/>
            <person name="Novod N."/>
            <person name="O'Neill B."/>
            <person name="Osman S."/>
            <person name="Markiewicz E."/>
            <person name="Oyono O.L."/>
            <person name="Patti C."/>
            <person name="Phunkhang P."/>
            <person name="Pierre F."/>
            <person name="Priest M."/>
            <person name="Raghuraman S."/>
            <person name="Rege F."/>
            <person name="Reyes R."/>
            <person name="Rise C."/>
            <person name="Rogov P."/>
            <person name="Ross K."/>
            <person name="Ryan E."/>
            <person name="Settipalli S."/>
            <person name="Shea T."/>
            <person name="Sherpa N."/>
            <person name="Shi L."/>
            <person name="Shih D."/>
            <person name="Sparrow T."/>
            <person name="Spaulding J."/>
            <person name="Stalker J."/>
            <person name="Stange-Thomann N."/>
            <person name="Stavropoulos S."/>
            <person name="Stone C."/>
            <person name="Strader C."/>
            <person name="Tesfaye S."/>
            <person name="Thomson T."/>
            <person name="Thoulutsang Y."/>
            <person name="Thoulutsang D."/>
            <person name="Topham K."/>
            <person name="Topping I."/>
            <person name="Tsamla T."/>
            <person name="Vassiliev H."/>
            <person name="Vo A."/>
            <person name="Wangchuk T."/>
            <person name="Wangdi T."/>
            <person name="Weiand M."/>
            <person name="Wilkinson J."/>
            <person name="Wilson A."/>
            <person name="Yadav S."/>
            <person name="Young G."/>
            <person name="Yu Q."/>
            <person name="Zembek L."/>
            <person name="Zhong D."/>
            <person name="Zimmer A."/>
            <person name="Zwirko Z."/>
            <person name="Jaffe D.B."/>
            <person name="Alvarez P."/>
            <person name="Brockman W."/>
            <person name="Butler J."/>
            <person name="Chin C."/>
            <person name="Gnerre S."/>
            <person name="MacCallum I."/>
            <person name="Graves J.A."/>
            <person name="Ponting C.P."/>
            <person name="Breen M."/>
            <person name="Samollow P.B."/>
            <person name="Lander E.S."/>
            <person name="Lindblad-Toh K."/>
        </authorList>
    </citation>
    <scope>NUCLEOTIDE SEQUENCE [LARGE SCALE GENOMIC DNA]</scope>
</reference>
<reference evidence="4" key="3">
    <citation type="submission" date="2025-09" db="UniProtKB">
        <authorList>
            <consortium name="Ensembl"/>
        </authorList>
    </citation>
    <scope>IDENTIFICATION</scope>
</reference>
<protein>
    <recommendedName>
        <fullName evidence="3">G protein-regulated inducer of neurite outgrowth C-terminal domain-containing protein</fullName>
    </recommendedName>
</protein>
<dbReference type="GO" id="GO:0031175">
    <property type="term" value="P:neuron projection development"/>
    <property type="evidence" value="ECO:0000318"/>
    <property type="project" value="GO_Central"/>
</dbReference>
<feature type="compositionally biased region" description="Polar residues" evidence="2">
    <location>
        <begin position="12"/>
        <end position="28"/>
    </location>
</feature>
<feature type="region of interest" description="Disordered" evidence="2">
    <location>
        <begin position="1"/>
        <end position="72"/>
    </location>
</feature>
<dbReference type="HOGENOM" id="CLU_038162_1_0_1"/>
<dbReference type="GO" id="GO:0005886">
    <property type="term" value="C:plasma membrane"/>
    <property type="evidence" value="ECO:0000318"/>
    <property type="project" value="GO_Central"/>
</dbReference>
<organism evidence="4 5">
    <name type="scientific">Monodelphis domestica</name>
    <name type="common">Gray short-tailed opossum</name>
    <dbReference type="NCBI Taxonomy" id="13616"/>
    <lineage>
        <taxon>Eukaryota</taxon>
        <taxon>Metazoa</taxon>
        <taxon>Chordata</taxon>
        <taxon>Craniata</taxon>
        <taxon>Vertebrata</taxon>
        <taxon>Euteleostomi</taxon>
        <taxon>Mammalia</taxon>
        <taxon>Metatheria</taxon>
        <taxon>Didelphimorphia</taxon>
        <taxon>Didelphidae</taxon>
        <taxon>Monodelphis</taxon>
    </lineage>
</organism>
<proteinExistence type="predicted"/>
<accession>F7CY44</accession>
<dbReference type="FunCoup" id="F7CY44">
    <property type="interactions" value="391"/>
</dbReference>
<feature type="compositionally biased region" description="Polar residues" evidence="2">
    <location>
        <begin position="42"/>
        <end position="51"/>
    </location>
</feature>
<dbReference type="Pfam" id="PF15235">
    <property type="entry name" value="GRIN_C"/>
    <property type="match status" value="1"/>
</dbReference>
<feature type="compositionally biased region" description="Basic and acidic residues" evidence="2">
    <location>
        <begin position="1"/>
        <end position="10"/>
    </location>
</feature>
<dbReference type="Ensembl" id="ENSMODT00000003341.3">
    <property type="protein sequence ID" value="ENSMODP00000003272.3"/>
    <property type="gene ID" value="ENSMODG00000002697.3"/>
</dbReference>
<dbReference type="InterPro" id="IPR026646">
    <property type="entry name" value="GPRIN2-like/GPRIN3"/>
</dbReference>
<dbReference type="PANTHER" id="PTHR15718:SF5">
    <property type="entry name" value="G PROTEIN-REGULATED INDUCER OF NEURITE OUTGROWTH 2"/>
    <property type="match status" value="1"/>
</dbReference>
<sequence>MATSDSHPECHPTSTLHGQPLSKSSSNLLGERPGNGQELRKTVSSTVCQSPTEEDDPSQLAGASGIGATEGREVESTLRAASHVSCPAPAPSPWQEKSSVFRSKSSTVGNVYFMGENDPSPSSLGVPGVVVQRSHSDLASGCRHLSLNVPMEASVSCSALGSSPSGRNAVGTLPGTVVDIQIAGDSSGGDSIQDPGGRTQSSIPPCSVPMAPGHMATPSSPYCPRQAETSAKTSDTHSAYCHPLPIPALQVGPGMLCPMNEMGVPGCCHVLSTSEILTFPKLVSSVSESGLHNQHLVRYRRLAEEAPVCIHCYAPTKCPQQESTAGSTLQPAADPITKTKDVSTMTSTGDLALGPSASLHCRDAEVQTAPSTACKAVATSPPPLKDQVPPHVFPEVNLEVSREEPKSPVREVRWDEEGMTWEVYGASVDPEVLGLAIQKHLEIQIEQFQTVPSKEGTQPGGEEALIKEGKRRPFRTMIQSLRRPSCCVHSSTAVE</sequence>
<dbReference type="Proteomes" id="UP000002280">
    <property type="component" value="Chromosome 1"/>
</dbReference>
<feature type="region of interest" description="Disordered" evidence="2">
    <location>
        <begin position="184"/>
        <end position="207"/>
    </location>
</feature>
<evidence type="ECO:0000256" key="1">
    <source>
        <dbReference type="ARBA" id="ARBA00002358"/>
    </source>
</evidence>
<evidence type="ECO:0000256" key="2">
    <source>
        <dbReference type="SAM" id="MobiDB-lite"/>
    </source>
</evidence>
<dbReference type="InterPro" id="IPR032745">
    <property type="entry name" value="GRIN_C"/>
</dbReference>
<dbReference type="eggNOG" id="ENOG502SG81">
    <property type="taxonomic scope" value="Eukaryota"/>
</dbReference>
<dbReference type="InParanoid" id="F7CY44"/>
<evidence type="ECO:0000259" key="3">
    <source>
        <dbReference type="Pfam" id="PF15235"/>
    </source>
</evidence>
<evidence type="ECO:0000313" key="4">
    <source>
        <dbReference type="Ensembl" id="ENSMODP00000003272.3"/>
    </source>
</evidence>
<evidence type="ECO:0000313" key="5">
    <source>
        <dbReference type="Proteomes" id="UP000002280"/>
    </source>
</evidence>
<feature type="domain" description="G protein-regulated inducer of neurite outgrowth C-terminal" evidence="3">
    <location>
        <begin position="384"/>
        <end position="491"/>
    </location>
</feature>
<dbReference type="PANTHER" id="PTHR15718">
    <property type="entry name" value="G PROTEIN-REGULATED INDUCER OF NEURITE OUTGROWTH C-TERMINAL DOMAIN-CONTAINING PROTEIN"/>
    <property type="match status" value="1"/>
</dbReference>
<reference evidence="4" key="2">
    <citation type="submission" date="2025-08" db="UniProtKB">
        <authorList>
            <consortium name="Ensembl"/>
        </authorList>
    </citation>
    <scope>IDENTIFICATION</scope>
</reference>
<dbReference type="OMA" id="VWQAQPG"/>
<keyword evidence="5" id="KW-1185">Reference proteome</keyword>
<dbReference type="AlphaFoldDB" id="F7CY44"/>